<dbReference type="EMBL" id="LAZR01003040">
    <property type="protein sequence ID" value="KKN22654.1"/>
    <property type="molecule type" value="Genomic_DNA"/>
</dbReference>
<gene>
    <name evidence="1" type="ORF">LCGC14_0912840</name>
</gene>
<proteinExistence type="predicted"/>
<comment type="caution">
    <text evidence="1">The sequence shown here is derived from an EMBL/GenBank/DDBJ whole genome shotgun (WGS) entry which is preliminary data.</text>
</comment>
<dbReference type="InterPro" id="IPR023367">
    <property type="entry name" value="Peptidase_M42_dom2"/>
</dbReference>
<name>A0A0F9NXP7_9ZZZZ</name>
<dbReference type="Gene3D" id="3.40.630.10">
    <property type="entry name" value="Zn peptidases"/>
    <property type="match status" value="1"/>
</dbReference>
<sequence length="435" mass="49991">MVYSYISKKVLSREKKKIYDDLEVLSNSPGPTRCIAKLDDKWDFRLGNQQNFPIYEIFSKIIQRINKTNKCNLIIKQHNGNILLISGFNEIPPDDEIKAIPITLGSHLDEITFIVSKKSDDKIQINNIKGNKKIVPIFCVKPLESLYDNNRGDSTWKLLGVYGFRTENDIREFKKIGEGILYKDINEFDEDKIDFYVISEQIGLFKEGDLVLFENNSNQSQKYDNNDFFEGKALDDRVGVLSHIYTMRELAKLNIKAKAIFVGDEEGICSDLAWGKLTRPTFRKYCREDGLILLCDGINGHSLKELVSLENKHVTKAIIPVYIADGKGSGDPGVFSLIRDNILPKVESKFGFEGNTTTDYVSRSFDPKIMDDFSSILFIDWSNGLVKHRQSICHFKESVSIEQIINIIGITFYTYLYFYQFYDLNVKKITSEIFK</sequence>
<accession>A0A0F9NXP7</accession>
<protein>
    <recommendedName>
        <fullName evidence="2">Peptidase M28 domain-containing protein</fullName>
    </recommendedName>
</protein>
<dbReference type="AlphaFoldDB" id="A0A0F9NXP7"/>
<reference evidence="1" key="1">
    <citation type="journal article" date="2015" name="Nature">
        <title>Complex archaea that bridge the gap between prokaryotes and eukaryotes.</title>
        <authorList>
            <person name="Spang A."/>
            <person name="Saw J.H."/>
            <person name="Jorgensen S.L."/>
            <person name="Zaremba-Niedzwiedzka K."/>
            <person name="Martijn J."/>
            <person name="Lind A.E."/>
            <person name="van Eijk R."/>
            <person name="Schleper C."/>
            <person name="Guy L."/>
            <person name="Ettema T.J."/>
        </authorList>
    </citation>
    <scope>NUCLEOTIDE SEQUENCE</scope>
</reference>
<organism evidence="1">
    <name type="scientific">marine sediment metagenome</name>
    <dbReference type="NCBI Taxonomy" id="412755"/>
    <lineage>
        <taxon>unclassified sequences</taxon>
        <taxon>metagenomes</taxon>
        <taxon>ecological metagenomes</taxon>
    </lineage>
</organism>
<evidence type="ECO:0008006" key="2">
    <source>
        <dbReference type="Google" id="ProtNLM"/>
    </source>
</evidence>
<dbReference type="SUPFAM" id="SSF53187">
    <property type="entry name" value="Zn-dependent exopeptidases"/>
    <property type="match status" value="1"/>
</dbReference>
<dbReference type="Gene3D" id="2.40.30.40">
    <property type="entry name" value="Peptidase M42, domain 2"/>
    <property type="match status" value="1"/>
</dbReference>
<evidence type="ECO:0000313" key="1">
    <source>
        <dbReference type="EMBL" id="KKN22654.1"/>
    </source>
</evidence>